<protein>
    <submittedName>
        <fullName evidence="2">Uncharacterized protein</fullName>
    </submittedName>
</protein>
<evidence type="ECO:0000313" key="3">
    <source>
        <dbReference type="Proteomes" id="UP000074294"/>
    </source>
</evidence>
<dbReference type="Proteomes" id="UP000074294">
    <property type="component" value="Unassembled WGS sequence"/>
</dbReference>
<dbReference type="STRING" id="1776334.APZ16_02850"/>
<accession>A0A147K0Q4</accession>
<sequence length="348" mass="38533">MSARLEEKGAHNLPLIILFGAILAMLFAVLFILIYDQQLNAMVDEQARSLADELASTAFASLSGGLHTVELPKDLAGSTYTIAVQENSIFVVKILTGRRSGSSYSAVVNATVSVENGNFQPGGQVFFLFSNEVILVSAVPIEPRAEKVIQVISTEPPLFYHFSKKLPREAAAIVAAYFDAVKRHPEENVVVLSYARWENNSILIKIREGNGISITRVVGKENQTKIGAVENSWVIEILENYEATDNLSWETCPSPDNAYLTGWLHSPQAVLKHLRSRTWIRVSDNAVVAVPEDAVIKAAAVTTKVATYPVWKVQFGDYTIFYQMLPWWEKENTAGFVFQSSPELKPLT</sequence>
<comment type="caution">
    <text evidence="2">The sequence shown here is derived from an EMBL/GenBank/DDBJ whole genome shotgun (WGS) entry which is preliminary data.</text>
</comment>
<dbReference type="AlphaFoldDB" id="A0A147K0Q4"/>
<organism evidence="2 3">
    <name type="scientific">Hadarchaeum yellowstonense</name>
    <dbReference type="NCBI Taxonomy" id="1776334"/>
    <lineage>
        <taxon>Archaea</taxon>
        <taxon>Methanobacteriati</taxon>
        <taxon>Candidatus Hadarchaeota</taxon>
        <taxon>Candidatus Hadarchaeia</taxon>
        <taxon>Candidatus Hadarchaeales</taxon>
        <taxon>Candidatus Hadarchaeaceae</taxon>
        <taxon>Candidatus Hadarchaeum</taxon>
    </lineage>
</organism>
<evidence type="ECO:0000256" key="1">
    <source>
        <dbReference type="SAM" id="Phobius"/>
    </source>
</evidence>
<reference evidence="2 3" key="1">
    <citation type="journal article" date="2016" name="Nat. Microbiol.">
        <title>Genomic inference of the metabolism of cosmopolitan subsurface Archaea, Hadesarchaea.</title>
        <authorList>
            <person name="Baker B.J."/>
            <person name="Saw J.H."/>
            <person name="Lind A.E."/>
            <person name="Lazar C.S."/>
            <person name="Hinrichs K.-U."/>
            <person name="Teske A.P."/>
            <person name="Ettema T.J."/>
        </authorList>
    </citation>
    <scope>NUCLEOTIDE SEQUENCE [LARGE SCALE GENOMIC DNA]</scope>
</reference>
<evidence type="ECO:0000313" key="2">
    <source>
        <dbReference type="EMBL" id="KUO42390.1"/>
    </source>
</evidence>
<keyword evidence="1" id="KW-0472">Membrane</keyword>
<proteinExistence type="predicted"/>
<feature type="transmembrane region" description="Helical" evidence="1">
    <location>
        <begin position="12"/>
        <end position="35"/>
    </location>
</feature>
<dbReference type="EMBL" id="LQMQ01000007">
    <property type="protein sequence ID" value="KUO42390.1"/>
    <property type="molecule type" value="Genomic_DNA"/>
</dbReference>
<gene>
    <name evidence="2" type="ORF">APZ16_02850</name>
</gene>
<name>A0A147K0Q4_HADYE</name>
<keyword evidence="1" id="KW-1133">Transmembrane helix</keyword>
<keyword evidence="1" id="KW-0812">Transmembrane</keyword>